<dbReference type="Pfam" id="PF00686">
    <property type="entry name" value="CBM_20"/>
    <property type="match status" value="1"/>
</dbReference>
<dbReference type="SUPFAM" id="SSF49452">
    <property type="entry name" value="Starch-binding domain-like"/>
    <property type="match status" value="1"/>
</dbReference>
<protein>
    <submittedName>
        <fullName evidence="2">Carbohydrate-binding-like fold</fullName>
    </submittedName>
</protein>
<dbReference type="CDD" id="cd05467">
    <property type="entry name" value="CBM20"/>
    <property type="match status" value="1"/>
</dbReference>
<dbReference type="PANTHER" id="PTHR15048">
    <property type="entry name" value="STARCH-BINDING DOMAIN-CONTAINING PROTEIN 1"/>
    <property type="match status" value="1"/>
</dbReference>
<dbReference type="SMART" id="SM01065">
    <property type="entry name" value="CBM_2"/>
    <property type="match status" value="1"/>
</dbReference>
<dbReference type="PROSITE" id="PS51166">
    <property type="entry name" value="CBM20"/>
    <property type="match status" value="1"/>
</dbReference>
<dbReference type="InterPro" id="IPR013784">
    <property type="entry name" value="Carb-bd-like_fold"/>
</dbReference>
<evidence type="ECO:0000313" key="3">
    <source>
        <dbReference type="Proteomes" id="UP001604336"/>
    </source>
</evidence>
<evidence type="ECO:0000313" key="2">
    <source>
        <dbReference type="EMBL" id="KAL2484816.1"/>
    </source>
</evidence>
<accession>A0ABD1R9N9</accession>
<organism evidence="2 3">
    <name type="scientific">Abeliophyllum distichum</name>
    <dbReference type="NCBI Taxonomy" id="126358"/>
    <lineage>
        <taxon>Eukaryota</taxon>
        <taxon>Viridiplantae</taxon>
        <taxon>Streptophyta</taxon>
        <taxon>Embryophyta</taxon>
        <taxon>Tracheophyta</taxon>
        <taxon>Spermatophyta</taxon>
        <taxon>Magnoliopsida</taxon>
        <taxon>eudicotyledons</taxon>
        <taxon>Gunneridae</taxon>
        <taxon>Pentapetalae</taxon>
        <taxon>asterids</taxon>
        <taxon>lamiids</taxon>
        <taxon>Lamiales</taxon>
        <taxon>Oleaceae</taxon>
        <taxon>Forsythieae</taxon>
        <taxon>Abeliophyllum</taxon>
    </lineage>
</organism>
<dbReference type="EMBL" id="JBFOLK010000009">
    <property type="protein sequence ID" value="KAL2484816.1"/>
    <property type="molecule type" value="Genomic_DNA"/>
</dbReference>
<dbReference type="InterPro" id="IPR013783">
    <property type="entry name" value="Ig-like_fold"/>
</dbReference>
<evidence type="ECO:0000259" key="1">
    <source>
        <dbReference type="PROSITE" id="PS51166"/>
    </source>
</evidence>
<comment type="caution">
    <text evidence="2">The sequence shown here is derived from an EMBL/GenBank/DDBJ whole genome shotgun (WGS) entry which is preliminary data.</text>
</comment>
<sequence>MKTLTGSCLKIFSCKYREKDRGIWCPRDVFLGRPETSSLEHRKNVDVRLSLSVSLKRKTIYSIFAASARSKSDSQTLVENEEEKLIKYDLDQPKNVHVRFKLQKECRFGQQILIVGEDPIFGFWDPSDAVPLHWSDGHVWNVELDIPSGTLLKYKFILKGDTETNLWQPGPNRILETWEKGKTITVFEDWDNPQLQKIIEEELITDQEDDESILNSEVQMVAQNTTQLKESDGIDASQMEKPVTEKPQAMVAESITEENEEPGLDASEIIKSRKYRLLKNQ</sequence>
<dbReference type="PANTHER" id="PTHR15048:SF0">
    <property type="entry name" value="STARCH-BINDING DOMAIN-CONTAINING PROTEIN 1"/>
    <property type="match status" value="1"/>
</dbReference>
<proteinExistence type="predicted"/>
<gene>
    <name evidence="2" type="ORF">Adt_29572</name>
</gene>
<reference evidence="3" key="1">
    <citation type="submission" date="2024-07" db="EMBL/GenBank/DDBJ databases">
        <title>Two chromosome-level genome assemblies of Korean endemic species Abeliophyllum distichum and Forsythia ovata (Oleaceae).</title>
        <authorList>
            <person name="Jang H."/>
        </authorList>
    </citation>
    <scope>NUCLEOTIDE SEQUENCE [LARGE SCALE GENOMIC DNA]</scope>
</reference>
<dbReference type="FunFam" id="2.60.40.10:FF:000552">
    <property type="entry name" value="Related to glucoamylase"/>
    <property type="match status" value="1"/>
</dbReference>
<dbReference type="InterPro" id="IPR002044">
    <property type="entry name" value="CBM20"/>
</dbReference>
<name>A0ABD1R9N9_9LAMI</name>
<feature type="domain" description="CBM20" evidence="1">
    <location>
        <begin position="90"/>
        <end position="192"/>
    </location>
</feature>
<keyword evidence="3" id="KW-1185">Reference proteome</keyword>
<dbReference type="Proteomes" id="UP001604336">
    <property type="component" value="Unassembled WGS sequence"/>
</dbReference>
<dbReference type="Gene3D" id="2.60.40.10">
    <property type="entry name" value="Immunoglobulins"/>
    <property type="match status" value="1"/>
</dbReference>
<dbReference type="AlphaFoldDB" id="A0ABD1R9N9"/>